<organism evidence="2 3">
    <name type="scientific">Pseudofrankia inefficax (strain DSM 45817 / CECT 9037 / DDB 130130 / EuI1c)</name>
    <name type="common">Frankia inefficax</name>
    <dbReference type="NCBI Taxonomy" id="298654"/>
    <lineage>
        <taxon>Bacteria</taxon>
        <taxon>Bacillati</taxon>
        <taxon>Actinomycetota</taxon>
        <taxon>Actinomycetes</taxon>
        <taxon>Frankiales</taxon>
        <taxon>Frankiaceae</taxon>
        <taxon>Pseudofrankia</taxon>
    </lineage>
</organism>
<keyword evidence="3" id="KW-1185">Reference proteome</keyword>
<evidence type="ECO:0000259" key="1">
    <source>
        <dbReference type="Pfam" id="PF07969"/>
    </source>
</evidence>
<dbReference type="Gene3D" id="3.20.20.140">
    <property type="entry name" value="Metal-dependent hydrolases"/>
    <property type="match status" value="2"/>
</dbReference>
<keyword evidence="2" id="KW-0378">Hydrolase</keyword>
<dbReference type="KEGG" id="fri:FraEuI1c_5496"/>
<gene>
    <name evidence="2" type="ordered locus">FraEuI1c_5496</name>
</gene>
<evidence type="ECO:0000313" key="2">
    <source>
        <dbReference type="EMBL" id="ADP83482.1"/>
    </source>
</evidence>
<dbReference type="InterPro" id="IPR013108">
    <property type="entry name" value="Amidohydro_3"/>
</dbReference>
<dbReference type="eggNOG" id="COG3653">
    <property type="taxonomic scope" value="Bacteria"/>
</dbReference>
<dbReference type="InterPro" id="IPR050378">
    <property type="entry name" value="Metallo-dep_Hydrolases_sf"/>
</dbReference>
<accession>E3JC26</accession>
<dbReference type="HOGENOM" id="CLU_016107_2_1_11"/>
<dbReference type="Pfam" id="PF07969">
    <property type="entry name" value="Amidohydro_3"/>
    <property type="match status" value="1"/>
</dbReference>
<dbReference type="InterPro" id="IPR032466">
    <property type="entry name" value="Metal_Hydrolase"/>
</dbReference>
<dbReference type="InterPro" id="IPR011059">
    <property type="entry name" value="Metal-dep_hydrolase_composite"/>
</dbReference>
<protein>
    <submittedName>
        <fullName evidence="2">Amidohydrolase 3</fullName>
    </submittedName>
</protein>
<dbReference type="InParanoid" id="E3JC26"/>
<feature type="domain" description="Amidohydrolase 3" evidence="1">
    <location>
        <begin position="44"/>
        <end position="551"/>
    </location>
</feature>
<reference evidence="2 3" key="1">
    <citation type="submission" date="2010-10" db="EMBL/GenBank/DDBJ databases">
        <title>Complete sequence of Frankia sp. EuI1c.</title>
        <authorList>
            <consortium name="US DOE Joint Genome Institute"/>
            <person name="Lucas S."/>
            <person name="Copeland A."/>
            <person name="Lapidus A."/>
            <person name="Cheng J.-F."/>
            <person name="Bruce D."/>
            <person name="Goodwin L."/>
            <person name="Pitluck S."/>
            <person name="Chertkov O."/>
            <person name="Detter J.C."/>
            <person name="Han C."/>
            <person name="Tapia R."/>
            <person name="Land M."/>
            <person name="Hauser L."/>
            <person name="Jeffries C."/>
            <person name="Kyrpides N."/>
            <person name="Ivanova N."/>
            <person name="Mikhailova N."/>
            <person name="Beauchemin N."/>
            <person name="Sen A."/>
            <person name="Sur S.A."/>
            <person name="Gtari M."/>
            <person name="Wall L."/>
            <person name="Tisa L."/>
            <person name="Woyke T."/>
        </authorList>
    </citation>
    <scope>NUCLEOTIDE SEQUENCE [LARGE SCALE GENOMIC DNA]</scope>
    <source>
        <strain evidence="3">DSM 45817 / CECT 9037 / EuI1c</strain>
    </source>
</reference>
<dbReference type="GO" id="GO:0016812">
    <property type="term" value="F:hydrolase activity, acting on carbon-nitrogen (but not peptide) bonds, in cyclic amides"/>
    <property type="evidence" value="ECO:0007669"/>
    <property type="project" value="TreeGrafter"/>
</dbReference>
<dbReference type="OrthoDB" id="9766983at2"/>
<dbReference type="GO" id="GO:0005829">
    <property type="term" value="C:cytosol"/>
    <property type="evidence" value="ECO:0007669"/>
    <property type="project" value="TreeGrafter"/>
</dbReference>
<dbReference type="Proteomes" id="UP000002484">
    <property type="component" value="Chromosome"/>
</dbReference>
<dbReference type="SUPFAM" id="SSF51556">
    <property type="entry name" value="Metallo-dependent hydrolases"/>
    <property type="match status" value="1"/>
</dbReference>
<proteinExistence type="predicted"/>
<dbReference type="SUPFAM" id="SSF51338">
    <property type="entry name" value="Composite domain of metallo-dependent hydrolases"/>
    <property type="match status" value="1"/>
</dbReference>
<dbReference type="PANTHER" id="PTHR11647">
    <property type="entry name" value="HYDRANTOINASE/DIHYDROPYRIMIDINASE FAMILY MEMBER"/>
    <property type="match status" value="1"/>
</dbReference>
<sequence>MHDVVIRGGEVVDGTGVPARPADVAIDGDRVTAVGTVVERGRRELDAAGRLVTPGFVDIHTHLDAQLFWDPVASPSSWHGVTTLVLGNCGVTFAPVRAGQERYLAEMMEAVEDIPADTIMEGLGDWGWETYGDYLRALGGRDLGVNVGGLVGHCALRYYVMGERGLDDTPAGEDDLAAMAAVVGAAIDAGALGFSTSRSFLHTVPDGRPVPGTYARPEELAAIAGALAARGRGTIEVVPRIGERDGATRQNSVAELAWMEDVSRASGRPLTFAITQSDRRPDLWSWVMDQVRAARARGADLRPQTSARGIGIHYGLAARTPYENLPVWAEVWSRPLADRLAAIADGSVRARLVAAADEPANLAGPLAPKDPARLYLLRPGPAGYDVRPENSLAADAARRGVSPAAAFLAFLTETAGNGLLYYPVLNQDLDAVAAMLTNPDVVVGVADAGAHVAMTMDAGQSTYLLKHWVRERGLLGIEHAVHKLTLEGAQLFGINDRGVLVPGAFADVNVLDLDRLDLDTPVMRADLPLGAQRFVQRARGYDYTLVNGAVLVEDDELTDARPGQLVTAS</sequence>
<dbReference type="STRING" id="298654.FraEuI1c_5496"/>
<dbReference type="EMBL" id="CP002299">
    <property type="protein sequence ID" value="ADP83482.1"/>
    <property type="molecule type" value="Genomic_DNA"/>
</dbReference>
<dbReference type="RefSeq" id="WP_013426600.1">
    <property type="nucleotide sequence ID" value="NC_014666.1"/>
</dbReference>
<dbReference type="PANTHER" id="PTHR11647:SF1">
    <property type="entry name" value="COLLAPSIN RESPONSE MEDIATOR PROTEIN"/>
    <property type="match status" value="1"/>
</dbReference>
<name>E3JC26_PSEI1</name>
<evidence type="ECO:0000313" key="3">
    <source>
        <dbReference type="Proteomes" id="UP000002484"/>
    </source>
</evidence>
<dbReference type="AlphaFoldDB" id="E3JC26"/>